<name>A0A5N5DRC8_9PEZI</name>
<dbReference type="PANTHER" id="PTHR45937:SF1">
    <property type="entry name" value="ASPARAGINE SYNTHETASE DOMAIN-CONTAINING PROTEIN 1"/>
    <property type="match status" value="1"/>
</dbReference>
<protein>
    <submittedName>
        <fullName evidence="6">Asparagine synthetase domain-containing protein</fullName>
    </submittedName>
</protein>
<evidence type="ECO:0000259" key="5">
    <source>
        <dbReference type="PROSITE" id="PS51278"/>
    </source>
</evidence>
<dbReference type="Gene3D" id="3.40.50.620">
    <property type="entry name" value="HUPs"/>
    <property type="match status" value="1"/>
</dbReference>
<organism evidence="6 7">
    <name type="scientific">Lasiodiplodia theobromae</name>
    <dbReference type="NCBI Taxonomy" id="45133"/>
    <lineage>
        <taxon>Eukaryota</taxon>
        <taxon>Fungi</taxon>
        <taxon>Dikarya</taxon>
        <taxon>Ascomycota</taxon>
        <taxon>Pezizomycotina</taxon>
        <taxon>Dothideomycetes</taxon>
        <taxon>Dothideomycetes incertae sedis</taxon>
        <taxon>Botryosphaeriales</taxon>
        <taxon>Botryosphaeriaceae</taxon>
        <taxon>Lasiodiplodia</taxon>
    </lineage>
</organism>
<evidence type="ECO:0000256" key="2">
    <source>
        <dbReference type="ARBA" id="ARBA00022888"/>
    </source>
</evidence>
<dbReference type="CDD" id="cd01991">
    <property type="entry name" value="Asn_synthase_B_C"/>
    <property type="match status" value="1"/>
</dbReference>
<dbReference type="Proteomes" id="UP000325902">
    <property type="component" value="Unassembled WGS sequence"/>
</dbReference>
<evidence type="ECO:0000256" key="3">
    <source>
        <dbReference type="ARBA" id="ARBA00022962"/>
    </source>
</evidence>
<dbReference type="AlphaFoldDB" id="A0A5N5DRC8"/>
<dbReference type="GO" id="GO:0006529">
    <property type="term" value="P:asparagine biosynthetic process"/>
    <property type="evidence" value="ECO:0007669"/>
    <property type="project" value="UniProtKB-KW"/>
</dbReference>
<keyword evidence="7" id="KW-1185">Reference proteome</keyword>
<dbReference type="SUPFAM" id="SSF56235">
    <property type="entry name" value="N-terminal nucleophile aminohydrolases (Ntn hydrolases)"/>
    <property type="match status" value="1"/>
</dbReference>
<dbReference type="InterPro" id="IPR001962">
    <property type="entry name" value="Asn_synthase"/>
</dbReference>
<evidence type="ECO:0000313" key="6">
    <source>
        <dbReference type="EMBL" id="KAB2579264.1"/>
    </source>
</evidence>
<reference evidence="6 7" key="1">
    <citation type="journal article" date="2019" name="Sci. Rep.">
        <title>A multi-omics analysis of the grapevine pathogen Lasiodiplodia theobromae reveals that temperature affects the expression of virulence- and pathogenicity-related genes.</title>
        <authorList>
            <person name="Felix C."/>
            <person name="Meneses R."/>
            <person name="Goncalves M.F.M."/>
            <person name="Tilleman L."/>
            <person name="Duarte A.S."/>
            <person name="Jorrin-Novo J.V."/>
            <person name="Van de Peer Y."/>
            <person name="Deforce D."/>
            <person name="Van Nieuwerburgh F."/>
            <person name="Esteves A.C."/>
            <person name="Alves A."/>
        </authorList>
    </citation>
    <scope>NUCLEOTIDE SEQUENCE [LARGE SCALE GENOMIC DNA]</scope>
    <source>
        <strain evidence="6 7">LA-SOL3</strain>
    </source>
</reference>
<keyword evidence="1" id="KW-0028">Amino-acid biosynthesis</keyword>
<dbReference type="Pfam" id="PF00733">
    <property type="entry name" value="Asn_synthase"/>
    <property type="match status" value="1"/>
</dbReference>
<dbReference type="OrthoDB" id="10252281at2759"/>
<dbReference type="SUPFAM" id="SSF52402">
    <property type="entry name" value="Adenine nucleotide alpha hydrolases-like"/>
    <property type="match status" value="1"/>
</dbReference>
<dbReference type="GO" id="GO:0004066">
    <property type="term" value="F:asparagine synthase (glutamine-hydrolyzing) activity"/>
    <property type="evidence" value="ECO:0007669"/>
    <property type="project" value="InterPro"/>
</dbReference>
<dbReference type="InterPro" id="IPR017932">
    <property type="entry name" value="GATase_2_dom"/>
</dbReference>
<proteinExistence type="predicted"/>
<dbReference type="InterPro" id="IPR051857">
    <property type="entry name" value="Asn_synthetase_domain"/>
</dbReference>
<dbReference type="CDD" id="cd03766">
    <property type="entry name" value="Gn_AT_II_novel"/>
    <property type="match status" value="1"/>
</dbReference>
<feature type="domain" description="Glutamine amidotransferase type-2" evidence="5">
    <location>
        <begin position="27"/>
        <end position="214"/>
    </location>
</feature>
<sequence>MRAKGRPQTQLFLSPPPSHLTSEDPMCGIFASLSRQQHVHPDRGTAQFLDNRGPDCCHALERTIDAAARVHAVFRSTVLALRGSSVVAQPLLDHASGSVLCWNGEAWEIDQEPVTGNDSQAVLELFQDACGRDLPNSASAVVDCISRIRGPYAFVFYDAIGHRLFYGRDCLGRRSLLQSTNDAGDFVLSSICDGHVSSSWREVEADGIYMVDLDASISTTFHVTHIPYLHAGTNDVARQALVLPYPPLNRAVSTSPPVLAEESSPVHSLRDHLTRSLKLRLRNEMPPVHGGKQDQSLARIAVLFSGGLDCTVIARLAHKILPYSEPVDLLNVAFENPRIHRPHTDKSGSEYSPYELCPDRITGRASYAELCEVCPERAWRFVEINVPYVETLAHRDVVIALMHPHNTEMDLSISYALYFASRGSGTVKELAGQQVEYATPARILLSGLGADELFAGYQRHATAFSRNGFSGLVDELELDINRLGKRNLGRDDRVISNWGKEVRFPYLDEQLLSWALQAPVWEKTGFGQDSSRGEMMEPGKKVLRLLAWTLGMRGVAAEKKRAIQFGARTAKMEAGKVKGTQAIK</sequence>
<evidence type="ECO:0000313" key="7">
    <source>
        <dbReference type="Proteomes" id="UP000325902"/>
    </source>
</evidence>
<evidence type="ECO:0000256" key="1">
    <source>
        <dbReference type="ARBA" id="ARBA00022605"/>
    </source>
</evidence>
<keyword evidence="3" id="KW-0315">Glutamine amidotransferase</keyword>
<accession>A0A5N5DRC8</accession>
<evidence type="ECO:0000256" key="4">
    <source>
        <dbReference type="SAM" id="MobiDB-lite"/>
    </source>
</evidence>
<dbReference type="InterPro" id="IPR014729">
    <property type="entry name" value="Rossmann-like_a/b/a_fold"/>
</dbReference>
<dbReference type="Pfam" id="PF13537">
    <property type="entry name" value="GATase_7"/>
    <property type="match status" value="1"/>
</dbReference>
<dbReference type="EMBL" id="VCHE01000008">
    <property type="protein sequence ID" value="KAB2579264.1"/>
    <property type="molecule type" value="Genomic_DNA"/>
</dbReference>
<dbReference type="Gene3D" id="3.60.20.10">
    <property type="entry name" value="Glutamine Phosphoribosylpyrophosphate, subunit 1, domain 1"/>
    <property type="match status" value="1"/>
</dbReference>
<keyword evidence="2" id="KW-0061">Asparagine biosynthesis</keyword>
<dbReference type="PANTHER" id="PTHR45937">
    <property type="entry name" value="ASPARAGINE SYNTHETASE DOMAIN-CONTAINING PROTEIN 1"/>
    <property type="match status" value="1"/>
</dbReference>
<dbReference type="PROSITE" id="PS51278">
    <property type="entry name" value="GATASE_TYPE_2"/>
    <property type="match status" value="1"/>
</dbReference>
<gene>
    <name evidence="6" type="ORF">DBV05_g2271</name>
</gene>
<comment type="caution">
    <text evidence="6">The sequence shown here is derived from an EMBL/GenBank/DDBJ whole genome shotgun (WGS) entry which is preliminary data.</text>
</comment>
<feature type="region of interest" description="Disordered" evidence="4">
    <location>
        <begin position="1"/>
        <end position="20"/>
    </location>
</feature>
<dbReference type="InterPro" id="IPR029055">
    <property type="entry name" value="Ntn_hydrolases_N"/>
</dbReference>